<dbReference type="AlphaFoldDB" id="A0A6G5RRF9"/>
<evidence type="ECO:0000313" key="2">
    <source>
        <dbReference type="EMBL" id="QCD60366.1"/>
    </source>
</evidence>
<evidence type="ECO:0000259" key="1">
    <source>
        <dbReference type="Pfam" id="PF06902"/>
    </source>
</evidence>
<proteinExistence type="predicted"/>
<dbReference type="Pfam" id="PF06902">
    <property type="entry name" value="Fer4_19"/>
    <property type="match status" value="1"/>
</dbReference>
<keyword evidence="3" id="KW-1185">Reference proteome</keyword>
<name>A0A6G5RRF9_9ACTN</name>
<sequence>MSDRSARKSYKSEPITVTFEAGRCLHATECVRGLPEVFDTAARPWIRPDGAAADRLAEVVRRCPSGALQYELADGGTEISERPTQITRSSTGQLTVRGELRVDTPEGPRAETRVVLCGCGQTRLQPYCDHSGPCGQ</sequence>
<dbReference type="RefSeq" id="WP_175430291.1">
    <property type="nucleotide sequence ID" value="NZ_CP021978.1"/>
</dbReference>
<gene>
    <name evidence="2" type="ORF">CEB94_00690</name>
</gene>
<dbReference type="EMBL" id="CP021978">
    <property type="protein sequence ID" value="QCD60366.1"/>
    <property type="molecule type" value="Genomic_DNA"/>
</dbReference>
<organism evidence="2 3">
    <name type="scientific">Streptomyces hawaiiensis</name>
    <dbReference type="NCBI Taxonomy" id="67305"/>
    <lineage>
        <taxon>Bacteria</taxon>
        <taxon>Bacillati</taxon>
        <taxon>Actinomycetota</taxon>
        <taxon>Actinomycetes</taxon>
        <taxon>Kitasatosporales</taxon>
        <taxon>Streptomycetaceae</taxon>
        <taxon>Streptomyces</taxon>
    </lineage>
</organism>
<accession>A0A6G5RRF9</accession>
<dbReference type="InterPro" id="IPR010693">
    <property type="entry name" value="Divergent_4Fe-4S_mono-cluster"/>
</dbReference>
<dbReference type="InterPro" id="IPR042216">
    <property type="entry name" value="MitoNEET_CISD"/>
</dbReference>
<dbReference type="Proteomes" id="UP000495940">
    <property type="component" value="Chromosome"/>
</dbReference>
<reference evidence="2 3" key="1">
    <citation type="submission" date="2017-06" db="EMBL/GenBank/DDBJ databases">
        <title>Complete Genome Sequence of Streptomyces hawaiiensis NRRL 15010 and insights into acyldepsipeptides biosynthesis.</title>
        <authorList>
            <person name="Mariita R.M."/>
            <person name="Sello J.K."/>
        </authorList>
    </citation>
    <scope>NUCLEOTIDE SEQUENCE [LARGE SCALE GENOMIC DNA]</scope>
    <source>
        <strain evidence="2 3">ATCC 12236</strain>
    </source>
</reference>
<dbReference type="Gene3D" id="3.40.5.90">
    <property type="entry name" value="CDGSH iron-sulfur domain, mitoNEET-type"/>
    <property type="match status" value="1"/>
</dbReference>
<dbReference type="KEGG" id="shaw:CEB94_00690"/>
<protein>
    <recommendedName>
        <fullName evidence="1">Divergent 4Fe-4S mono-cluster domain-containing protein</fullName>
    </recommendedName>
</protein>
<evidence type="ECO:0000313" key="3">
    <source>
        <dbReference type="Proteomes" id="UP000495940"/>
    </source>
</evidence>
<feature type="domain" description="Divergent 4Fe-4S mono-cluster" evidence="1">
    <location>
        <begin position="10"/>
        <end position="70"/>
    </location>
</feature>